<proteinExistence type="inferred from homology"/>
<evidence type="ECO:0000256" key="1">
    <source>
        <dbReference type="ARBA" id="ARBA00004648"/>
    </source>
</evidence>
<dbReference type="PANTHER" id="PTHR45996">
    <property type="entry name" value="AGAP001464-PB"/>
    <property type="match status" value="1"/>
</dbReference>
<feature type="domain" description="BZIP" evidence="17">
    <location>
        <begin position="230"/>
        <end position="293"/>
    </location>
</feature>
<dbReference type="SMART" id="SM00338">
    <property type="entry name" value="BRLZ"/>
    <property type="match status" value="1"/>
</dbReference>
<dbReference type="GO" id="GO:0000978">
    <property type="term" value="F:RNA polymerase II cis-regulatory region sequence-specific DNA binding"/>
    <property type="evidence" value="ECO:0007669"/>
    <property type="project" value="TreeGrafter"/>
</dbReference>
<dbReference type="Proteomes" id="UP001652583">
    <property type="component" value="Chromosome A2"/>
</dbReference>
<evidence type="ECO:0000256" key="10">
    <source>
        <dbReference type="ARBA" id="ARBA00023159"/>
    </source>
</evidence>
<feature type="coiled-coil region" evidence="15">
    <location>
        <begin position="255"/>
        <end position="296"/>
    </location>
</feature>
<keyword evidence="3" id="KW-0812">Transmembrane</keyword>
<evidence type="ECO:0000256" key="9">
    <source>
        <dbReference type="ARBA" id="ARBA00023136"/>
    </source>
</evidence>
<gene>
    <name evidence="19" type="primary">CREB3L3</name>
</gene>
<keyword evidence="10" id="KW-0010">Activator</keyword>
<evidence type="ECO:0000256" key="12">
    <source>
        <dbReference type="ARBA" id="ARBA00023180"/>
    </source>
</evidence>
<evidence type="ECO:0000313" key="18">
    <source>
        <dbReference type="Proteomes" id="UP001652583"/>
    </source>
</evidence>
<evidence type="ECO:0000259" key="17">
    <source>
        <dbReference type="PROSITE" id="PS50217"/>
    </source>
</evidence>
<keyword evidence="5" id="KW-0735">Signal-anchor</keyword>
<feature type="compositionally biased region" description="Polar residues" evidence="16">
    <location>
        <begin position="94"/>
        <end position="111"/>
    </location>
</feature>
<comment type="subcellular location">
    <subcellularLocation>
        <location evidence="1">Endoplasmic reticulum membrane</location>
        <topology evidence="1">Single-pass type II membrane protein</topology>
    </subcellularLocation>
</comment>
<evidence type="ECO:0000256" key="11">
    <source>
        <dbReference type="ARBA" id="ARBA00023163"/>
    </source>
</evidence>
<dbReference type="InterPro" id="IPR051381">
    <property type="entry name" value="CREB_ATF_subfamily"/>
</dbReference>
<dbReference type="CDD" id="cd14689">
    <property type="entry name" value="bZIP_CREB3"/>
    <property type="match status" value="1"/>
</dbReference>
<organism evidence="18 19">
    <name type="scientific">Acinonyx jubatus</name>
    <name type="common">Cheetah</name>
    <dbReference type="NCBI Taxonomy" id="32536"/>
    <lineage>
        <taxon>Eukaryota</taxon>
        <taxon>Metazoa</taxon>
        <taxon>Chordata</taxon>
        <taxon>Craniata</taxon>
        <taxon>Vertebrata</taxon>
        <taxon>Euteleostomi</taxon>
        <taxon>Mammalia</taxon>
        <taxon>Eutheria</taxon>
        <taxon>Laurasiatheria</taxon>
        <taxon>Carnivora</taxon>
        <taxon>Feliformia</taxon>
        <taxon>Felidae</taxon>
        <taxon>Felinae</taxon>
        <taxon>Acinonyx</taxon>
    </lineage>
</organism>
<protein>
    <submittedName>
        <fullName evidence="19">Cyclic AMP-responsive element-binding protein 3-like protein 3 isoform X2</fullName>
    </submittedName>
</protein>
<dbReference type="FunFam" id="1.20.5.170:FF:000042">
    <property type="entry name" value="Cyclic AMP-responsive element-binding protein 3-like protein 3"/>
    <property type="match status" value="1"/>
</dbReference>
<feature type="region of interest" description="Disordered" evidence="16">
    <location>
        <begin position="74"/>
        <end position="112"/>
    </location>
</feature>
<dbReference type="PROSITE" id="PS00036">
    <property type="entry name" value="BZIP_BASIC"/>
    <property type="match status" value="1"/>
</dbReference>
<keyword evidence="15" id="KW-0175">Coiled coil</keyword>
<dbReference type="GeneID" id="106975473"/>
<dbReference type="GO" id="GO:0006986">
    <property type="term" value="P:response to unfolded protein"/>
    <property type="evidence" value="ECO:0007669"/>
    <property type="project" value="UniProtKB-KW"/>
</dbReference>
<dbReference type="PROSITE" id="PS50217">
    <property type="entry name" value="BZIP"/>
    <property type="match status" value="1"/>
</dbReference>
<accession>A0A6J1YJ30</accession>
<keyword evidence="12" id="KW-0325">Glycoprotein</keyword>
<comment type="similarity">
    <text evidence="2">Belongs to the bZIP family. ATF subfamily.</text>
</comment>
<evidence type="ECO:0000256" key="13">
    <source>
        <dbReference type="ARBA" id="ARBA00023230"/>
    </source>
</evidence>
<keyword evidence="4" id="KW-0256">Endoplasmic reticulum</keyword>
<keyword evidence="13" id="KW-0834">Unfolded protein response</keyword>
<keyword evidence="18" id="KW-1185">Reference proteome</keyword>
<dbReference type="PANTHER" id="PTHR45996:SF1">
    <property type="entry name" value="CYCLIC AMP-RESPONSIVE ELEMENT-BINDING PROTEIN 3-LIKE PROTEIN 3"/>
    <property type="match status" value="1"/>
</dbReference>
<evidence type="ECO:0000256" key="16">
    <source>
        <dbReference type="SAM" id="MobiDB-lite"/>
    </source>
</evidence>
<dbReference type="GO" id="GO:0000981">
    <property type="term" value="F:DNA-binding transcription factor activity, RNA polymerase II-specific"/>
    <property type="evidence" value="ECO:0007669"/>
    <property type="project" value="TreeGrafter"/>
</dbReference>
<dbReference type="SUPFAM" id="SSF57959">
    <property type="entry name" value="Leucine zipper domain"/>
    <property type="match status" value="1"/>
</dbReference>
<evidence type="ECO:0000256" key="4">
    <source>
        <dbReference type="ARBA" id="ARBA00022824"/>
    </source>
</evidence>
<keyword evidence="14" id="KW-0539">Nucleus</keyword>
<evidence type="ECO:0000256" key="15">
    <source>
        <dbReference type="SAM" id="Coils"/>
    </source>
</evidence>
<dbReference type="Pfam" id="PF00170">
    <property type="entry name" value="bZIP_1"/>
    <property type="match status" value="1"/>
</dbReference>
<evidence type="ECO:0000256" key="6">
    <source>
        <dbReference type="ARBA" id="ARBA00022989"/>
    </source>
</evidence>
<keyword evidence="7" id="KW-0805">Transcription regulation</keyword>
<dbReference type="AlphaFoldDB" id="A0A6J1YJ30"/>
<feature type="region of interest" description="Disordered" evidence="16">
    <location>
        <begin position="422"/>
        <end position="448"/>
    </location>
</feature>
<sequence>MNGDLAAGKMASSTGPMGPIGSLELLDLLFDHQDGILRHVELGEDWGHLEDQVLPSPDSDDFLNSILASGDSVPGSPIWSPAASDSGISEDLPSDSQDTPPRSGAATTPTGCPSYHPGAPCLAGPPGPVAQVLDASVAIDLEMWSQGLRREERAEVADLPSSCSLTVKDLLLSGGGGDLQQHHPGAPHLPRPATQHCQELVLTEDEKKLLAKEGLTLPTQLPLTKYEERALKKIRRKIRNKQSAQESRKKKKEYIDGLETRMSACTAQNQELQRKVLHLEKQNLSLLEQLKKLQAIVVQSTSKSAQTGTCIAVLLLSFALIVLPSISPFVANKAEGAGDYAPVRVFSRTLHNDAASRVAPDATPGSEVPGPQPKPGASQEGSPGSPRADWESQGKSALDNLTEELDNSTLIADNSTEKLNQATLLDWTAPEPALSPGRGGLEAAGEEL</sequence>
<feature type="region of interest" description="Disordered" evidence="16">
    <location>
        <begin position="357"/>
        <end position="403"/>
    </location>
</feature>
<dbReference type="GO" id="GO:0005634">
    <property type="term" value="C:nucleus"/>
    <property type="evidence" value="ECO:0007669"/>
    <property type="project" value="TreeGrafter"/>
</dbReference>
<evidence type="ECO:0000256" key="2">
    <source>
        <dbReference type="ARBA" id="ARBA00009050"/>
    </source>
</evidence>
<dbReference type="RefSeq" id="XP_026905062.1">
    <property type="nucleotide sequence ID" value="XM_027049261.2"/>
</dbReference>
<evidence type="ECO:0000256" key="3">
    <source>
        <dbReference type="ARBA" id="ARBA00022692"/>
    </source>
</evidence>
<keyword evidence="9" id="KW-0472">Membrane</keyword>
<evidence type="ECO:0000256" key="14">
    <source>
        <dbReference type="ARBA" id="ARBA00023242"/>
    </source>
</evidence>
<dbReference type="Gene3D" id="1.20.5.170">
    <property type="match status" value="1"/>
</dbReference>
<evidence type="ECO:0000256" key="8">
    <source>
        <dbReference type="ARBA" id="ARBA00023125"/>
    </source>
</evidence>
<evidence type="ECO:0000256" key="7">
    <source>
        <dbReference type="ARBA" id="ARBA00023015"/>
    </source>
</evidence>
<keyword evidence="6" id="KW-1133">Transmembrane helix</keyword>
<dbReference type="CTD" id="84699"/>
<dbReference type="InterPro" id="IPR046347">
    <property type="entry name" value="bZIP_sf"/>
</dbReference>
<evidence type="ECO:0000313" key="19">
    <source>
        <dbReference type="RefSeq" id="XP_026905062.1"/>
    </source>
</evidence>
<keyword evidence="8" id="KW-0238">DNA-binding</keyword>
<reference evidence="19" key="1">
    <citation type="submission" date="2025-08" db="UniProtKB">
        <authorList>
            <consortium name="RefSeq"/>
        </authorList>
    </citation>
    <scope>IDENTIFICATION</scope>
    <source>
        <tissue evidence="19">Blood</tissue>
    </source>
</reference>
<dbReference type="InterPro" id="IPR004827">
    <property type="entry name" value="bZIP"/>
</dbReference>
<evidence type="ECO:0000256" key="5">
    <source>
        <dbReference type="ARBA" id="ARBA00022968"/>
    </source>
</evidence>
<name>A0A6J1YJ30_ACIJB</name>
<dbReference type="GO" id="GO:0005789">
    <property type="term" value="C:endoplasmic reticulum membrane"/>
    <property type="evidence" value="ECO:0007669"/>
    <property type="project" value="UniProtKB-SubCell"/>
</dbReference>
<keyword evidence="11" id="KW-0804">Transcription</keyword>